<gene>
    <name evidence="7" type="ORF">AWW70_09780</name>
</gene>
<keyword evidence="3 4" id="KW-0326">Glycosidase</keyword>
<comment type="caution">
    <text evidence="7">The sequence shown here is derived from an EMBL/GenBank/DDBJ whole genome shotgun (WGS) entry which is preliminary data.</text>
</comment>
<feature type="domain" description="F5/8 type C" evidence="6">
    <location>
        <begin position="1123"/>
        <end position="1273"/>
    </location>
</feature>
<dbReference type="PROSITE" id="PS00719">
    <property type="entry name" value="GLYCOSYL_HYDROL_F2_1"/>
    <property type="match status" value="1"/>
</dbReference>
<evidence type="ECO:0000313" key="8">
    <source>
        <dbReference type="Proteomes" id="UP000065797"/>
    </source>
</evidence>
<feature type="region of interest" description="Disordered" evidence="5">
    <location>
        <begin position="846"/>
        <end position="866"/>
    </location>
</feature>
<dbReference type="SUPFAM" id="SSF51445">
    <property type="entry name" value="(Trans)glycosidases"/>
    <property type="match status" value="1"/>
</dbReference>
<feature type="domain" description="F5/8 type C" evidence="6">
    <location>
        <begin position="979"/>
        <end position="1122"/>
    </location>
</feature>
<evidence type="ECO:0000259" key="6">
    <source>
        <dbReference type="PROSITE" id="PS50022"/>
    </source>
</evidence>
<dbReference type="Gene3D" id="3.20.20.80">
    <property type="entry name" value="Glycosidases"/>
    <property type="match status" value="1"/>
</dbReference>
<evidence type="ECO:0000256" key="2">
    <source>
        <dbReference type="ARBA" id="ARBA00022801"/>
    </source>
</evidence>
<dbReference type="SUPFAM" id="SSF49785">
    <property type="entry name" value="Galactose-binding domain-like"/>
    <property type="match status" value="4"/>
</dbReference>
<dbReference type="GO" id="GO:0004553">
    <property type="term" value="F:hydrolase activity, hydrolyzing O-glycosyl compounds"/>
    <property type="evidence" value="ECO:0007669"/>
    <property type="project" value="InterPro"/>
</dbReference>
<dbReference type="InterPro" id="IPR017853">
    <property type="entry name" value="GH"/>
</dbReference>
<dbReference type="InterPro" id="IPR006102">
    <property type="entry name" value="Ig-like_GH2"/>
</dbReference>
<dbReference type="InterPro" id="IPR023230">
    <property type="entry name" value="Glyco_hydro_2_CS"/>
</dbReference>
<feature type="domain" description="F5/8 type C" evidence="6">
    <location>
        <begin position="833"/>
        <end position="977"/>
    </location>
</feature>
<protein>
    <recommendedName>
        <fullName evidence="6">F5/8 type C domain-containing protein</fullName>
    </recommendedName>
</protein>
<evidence type="ECO:0000256" key="5">
    <source>
        <dbReference type="SAM" id="MobiDB-lite"/>
    </source>
</evidence>
<dbReference type="PANTHER" id="PTHR42732">
    <property type="entry name" value="BETA-GALACTOSIDASE"/>
    <property type="match status" value="1"/>
</dbReference>
<dbReference type="AlphaFoldDB" id="A0A109GEV0"/>
<dbReference type="Proteomes" id="UP000065797">
    <property type="component" value="Unassembled WGS sequence"/>
</dbReference>
<feature type="region of interest" description="Disordered" evidence="5">
    <location>
        <begin position="1128"/>
        <end position="1155"/>
    </location>
</feature>
<accession>A0A109GEV0</accession>
<dbReference type="Pfam" id="PF00754">
    <property type="entry name" value="F5_F8_type_C"/>
    <property type="match status" value="3"/>
</dbReference>
<dbReference type="SUPFAM" id="SSF49303">
    <property type="entry name" value="beta-Galactosidase/glucuronidase domain"/>
    <property type="match status" value="1"/>
</dbReference>
<dbReference type="InterPro" id="IPR006103">
    <property type="entry name" value="Glyco_hydro_2_cat"/>
</dbReference>
<name>A0A109GEV0_BACMY</name>
<dbReference type="Gene3D" id="2.60.40.10">
    <property type="entry name" value="Immunoglobulins"/>
    <property type="match status" value="3"/>
</dbReference>
<organism evidence="7 8">
    <name type="scientific">Bacillus mycoides</name>
    <dbReference type="NCBI Taxonomy" id="1405"/>
    <lineage>
        <taxon>Bacteria</taxon>
        <taxon>Bacillati</taxon>
        <taxon>Bacillota</taxon>
        <taxon>Bacilli</taxon>
        <taxon>Bacillales</taxon>
        <taxon>Bacillaceae</taxon>
        <taxon>Bacillus</taxon>
        <taxon>Bacillus cereus group</taxon>
    </lineage>
</organism>
<dbReference type="Pfam" id="PF02837">
    <property type="entry name" value="Glyco_hydro_2_N"/>
    <property type="match status" value="1"/>
</dbReference>
<dbReference type="PROSITE" id="PS50022">
    <property type="entry name" value="FA58C_3"/>
    <property type="match status" value="3"/>
</dbReference>
<dbReference type="PRINTS" id="PR00132">
    <property type="entry name" value="GLHYDRLASE2"/>
</dbReference>
<dbReference type="Pfam" id="PF00703">
    <property type="entry name" value="Glyco_hydro_2"/>
    <property type="match status" value="1"/>
</dbReference>
<dbReference type="PANTHER" id="PTHR42732:SF1">
    <property type="entry name" value="BETA-MANNOSIDASE"/>
    <property type="match status" value="1"/>
</dbReference>
<evidence type="ECO:0000256" key="3">
    <source>
        <dbReference type="ARBA" id="ARBA00023295"/>
    </source>
</evidence>
<dbReference type="RefSeq" id="WP_060749699.1">
    <property type="nucleotide sequence ID" value="NZ_LRPH01000035.1"/>
</dbReference>
<evidence type="ECO:0000256" key="1">
    <source>
        <dbReference type="ARBA" id="ARBA00007401"/>
    </source>
</evidence>
<dbReference type="InterPro" id="IPR000421">
    <property type="entry name" value="FA58C"/>
</dbReference>
<dbReference type="EMBL" id="LRPH01000035">
    <property type="protein sequence ID" value="KWU65513.1"/>
    <property type="molecule type" value="Genomic_DNA"/>
</dbReference>
<dbReference type="GO" id="GO:0005975">
    <property type="term" value="P:carbohydrate metabolic process"/>
    <property type="evidence" value="ECO:0007669"/>
    <property type="project" value="InterPro"/>
</dbReference>
<dbReference type="InterPro" id="IPR006104">
    <property type="entry name" value="Glyco_hydro_2_N"/>
</dbReference>
<sequence length="1275" mass="140131">MNGAKDMKFNKVLSLVVAIVVFLISLGTTTSAETTAKDNSEIVRNNEPQRTTLNFNNNWGFYRGDLAGAESVDFNDSAFAAVTLPHTMRLEKKHANGAKAVYQGIGWYRKYFTIDESYRGKTINIDFEGVMIDSDVYLNGEKIHTHNGGYIGYSVDITSKVKYGQANVLAVKVSSFDNPDTPPGKPLANLDFHYYGGIYRDVTMRITDKLHISDALQANKTASGGVFVAYPEVSSSKATVNVKTHVVNESDASAQTKVISKLVDKNGNVVAQGETDTTSIAAGGNNQFNQNLAVVNPNLWSTDSPYLYSMVSEVYNASSLVDSTKTKVGIRTIEYKSDGFYLNGKKIYLRGANRHQAFQNVGDAASNSMQYRDALQIKENGFNAVRATHYPNDPAFLDAADELGLLVIECQPGWQNFTQSTKFYDLTLRDAREMIRRDRNRPSVILWETSLNETAPPASWAQEVTQAAHAEYPGNQLYTAADNGLNGSYYDVNYKAVDTNWSTDPASWTDFSPNKSFLTREWGDFEESSKALRKEGEAVMNTQVMTRQRYLNGNGYSDWGGLDANNRIGGYFLWSWNDYTRGSTTKTLGSGTVDIDRYEKYGYYWLQSMQSARDPLYGPMVFIASDYSSTSSLSVNVFSNCDSVKLYQNNVLVKEITREEASKSVPNIVRKGGSPIFTFNLDRFVAGELRAEALLNGAVVKTQTVRTPGQANHLQIEVRDRGIKPISDGSDLIPVYFKVVDANGTIVPNYTGTVKISVAGEGQLVGKEIPRIGVEEQNVEGGIGFAFVRTSGTSGNIQITAESDGLTSATQTVSTLPYQGQFVQDGQHTPWVGGVEKLETKDDSDKNIAIGKPVTNSSNQTGNDAVHAVDDDESTRWTASGASLPQWLKVDLGKNYSIRGFKMLWEKQKDVYKYNIEVSKDGLLWNKVVDRSTNTALNGAEETALADCRGRYVRINIVDSITNNDWASLYEFKVIPADEQLPGAIIPDEAIQTIESSSEAEPGRGTDKLRDDVTTIGTGWLAKSTALPQSVTVKFNKPQTLTGSRIHWEKDSNWYNYDLEVSSDGKIWQKALDGRYVGGQQFTPETFAKAYENINYARVTINQIVAGGGYRVGMAELVLYGEDQNDQATVSGNKIPQSQMTATATSQETSGDNNAASMAIDGNPQTIWHTKWDKSDNISKSIILKLGGTYNINKISYLPRSSTSGTNGIITGYNVYVSMDGVTFIKVVSGTWENDNSEKAATFNPTDASYVKLEATAGVNGFASAAEINVFESAK</sequence>
<evidence type="ECO:0000313" key="7">
    <source>
        <dbReference type="EMBL" id="KWU65513.1"/>
    </source>
</evidence>
<feature type="compositionally biased region" description="Polar residues" evidence="5">
    <location>
        <begin position="854"/>
        <end position="863"/>
    </location>
</feature>
<proteinExistence type="inferred from homology"/>
<reference evidence="7 8" key="1">
    <citation type="submission" date="2016-01" db="EMBL/GenBank/DDBJ databases">
        <authorList>
            <person name="McClelland M."/>
            <person name="Jain A."/>
            <person name="Saraogi P."/>
            <person name="Mendelson R."/>
            <person name="Westerman R."/>
            <person name="SanMiguel P."/>
            <person name="Csonka L."/>
        </authorList>
    </citation>
    <scope>NUCLEOTIDE SEQUENCE [LARGE SCALE GENOMIC DNA]</scope>
    <source>
        <strain evidence="7 8">PE8-15</strain>
    </source>
</reference>
<dbReference type="InterPro" id="IPR008979">
    <property type="entry name" value="Galactose-bd-like_sf"/>
</dbReference>
<dbReference type="InterPro" id="IPR036156">
    <property type="entry name" value="Beta-gal/glucu_dom_sf"/>
</dbReference>
<dbReference type="InterPro" id="IPR013783">
    <property type="entry name" value="Ig-like_fold"/>
</dbReference>
<dbReference type="InterPro" id="IPR051913">
    <property type="entry name" value="GH2_Domain-Containing"/>
</dbReference>
<dbReference type="InterPro" id="IPR006101">
    <property type="entry name" value="Glyco_hydro_2"/>
</dbReference>
<keyword evidence="2 4" id="KW-0378">Hydrolase</keyword>
<dbReference type="Gene3D" id="2.60.120.260">
    <property type="entry name" value="Galactose-binding domain-like"/>
    <property type="match status" value="4"/>
</dbReference>
<comment type="similarity">
    <text evidence="1 4">Belongs to the glycosyl hydrolase 2 family.</text>
</comment>
<evidence type="ECO:0000256" key="4">
    <source>
        <dbReference type="RuleBase" id="RU361154"/>
    </source>
</evidence>
<dbReference type="Pfam" id="PF18565">
    <property type="entry name" value="Glyco_hydro2_C5"/>
    <property type="match status" value="1"/>
</dbReference>
<dbReference type="InterPro" id="IPR040605">
    <property type="entry name" value="Glyco_hydro2_dom5"/>
</dbReference>
<dbReference type="Pfam" id="PF02836">
    <property type="entry name" value="Glyco_hydro_2_C"/>
    <property type="match status" value="1"/>
</dbReference>